<dbReference type="InterPro" id="IPR011009">
    <property type="entry name" value="Kinase-like_dom_sf"/>
</dbReference>
<dbReference type="AlphaFoldDB" id="A0A2N1NSV5"/>
<accession>A0A2N1NSV5</accession>
<evidence type="ECO:0000313" key="3">
    <source>
        <dbReference type="Proteomes" id="UP000233469"/>
    </source>
</evidence>
<dbReference type="Proteomes" id="UP000233469">
    <property type="component" value="Unassembled WGS sequence"/>
</dbReference>
<dbReference type="GO" id="GO:0004674">
    <property type="term" value="F:protein serine/threonine kinase activity"/>
    <property type="evidence" value="ECO:0007669"/>
    <property type="project" value="TreeGrafter"/>
</dbReference>
<evidence type="ECO:0000313" key="2">
    <source>
        <dbReference type="EMBL" id="PKK76944.1"/>
    </source>
</evidence>
<dbReference type="PANTHER" id="PTHR44329">
    <property type="entry name" value="SERINE/THREONINE-PROTEIN KINASE TNNI3K-RELATED"/>
    <property type="match status" value="1"/>
</dbReference>
<proteinExistence type="predicted"/>
<feature type="domain" description="Protein kinase" evidence="1">
    <location>
        <begin position="1"/>
        <end position="146"/>
    </location>
</feature>
<comment type="caution">
    <text evidence="2">The sequence shown here is derived from an EMBL/GenBank/DDBJ whole genome shotgun (WGS) entry which is preliminary data.</text>
</comment>
<gene>
    <name evidence="2" type="ORF">RhiirC2_653766</name>
</gene>
<dbReference type="InterPro" id="IPR000719">
    <property type="entry name" value="Prot_kinase_dom"/>
</dbReference>
<evidence type="ECO:0000259" key="1">
    <source>
        <dbReference type="PROSITE" id="PS50011"/>
    </source>
</evidence>
<dbReference type="Pfam" id="PF00069">
    <property type="entry name" value="Pkinase"/>
    <property type="match status" value="1"/>
</dbReference>
<dbReference type="VEuPathDB" id="FungiDB:FUN_014182"/>
<dbReference type="GO" id="GO:0005524">
    <property type="term" value="F:ATP binding"/>
    <property type="evidence" value="ECO:0007669"/>
    <property type="project" value="InterPro"/>
</dbReference>
<reference evidence="2 3" key="1">
    <citation type="submission" date="2016-04" db="EMBL/GenBank/DDBJ databases">
        <title>Genome analyses suggest a sexual origin of heterokaryosis in a supposedly ancient asexual fungus.</title>
        <authorList>
            <person name="Ropars J."/>
            <person name="Sedzielewska K."/>
            <person name="Noel J."/>
            <person name="Charron P."/>
            <person name="Farinelli L."/>
            <person name="Marton T."/>
            <person name="Kruger M."/>
            <person name="Pelin A."/>
            <person name="Brachmann A."/>
            <person name="Corradi N."/>
        </authorList>
    </citation>
    <scope>NUCLEOTIDE SEQUENCE [LARGE SCALE GENOMIC DNA]</scope>
    <source>
        <strain evidence="2 3">C2</strain>
    </source>
</reference>
<organism evidence="2 3">
    <name type="scientific">Rhizophagus irregularis</name>
    <dbReference type="NCBI Taxonomy" id="588596"/>
    <lineage>
        <taxon>Eukaryota</taxon>
        <taxon>Fungi</taxon>
        <taxon>Fungi incertae sedis</taxon>
        <taxon>Mucoromycota</taxon>
        <taxon>Glomeromycotina</taxon>
        <taxon>Glomeromycetes</taxon>
        <taxon>Glomerales</taxon>
        <taxon>Glomeraceae</taxon>
        <taxon>Rhizophagus</taxon>
    </lineage>
</organism>
<protein>
    <submittedName>
        <fullName evidence="2">Kinase-like protein</fullName>
    </submittedName>
</protein>
<dbReference type="EMBL" id="LLXL01000155">
    <property type="protein sequence ID" value="PKK76944.1"/>
    <property type="molecule type" value="Genomic_DNA"/>
</dbReference>
<name>A0A2N1NSV5_9GLOM</name>
<dbReference type="PROSITE" id="PS50011">
    <property type="entry name" value="PROTEIN_KINASE_DOM"/>
    <property type="match status" value="1"/>
</dbReference>
<dbReference type="VEuPathDB" id="FungiDB:RhiirA1_470059"/>
<keyword evidence="2" id="KW-0808">Transferase</keyword>
<dbReference type="SUPFAM" id="SSF56112">
    <property type="entry name" value="Protein kinase-like (PK-like)"/>
    <property type="match status" value="1"/>
</dbReference>
<dbReference type="InterPro" id="IPR051681">
    <property type="entry name" value="Ser/Thr_Kinases-Pseudokinases"/>
</dbReference>
<dbReference type="VEuPathDB" id="FungiDB:RhiirFUN_016910"/>
<keyword evidence="2" id="KW-0418">Kinase</keyword>
<dbReference type="Gene3D" id="1.10.510.10">
    <property type="entry name" value="Transferase(Phosphotransferase) domain 1"/>
    <property type="match status" value="1"/>
</dbReference>
<feature type="non-terminal residue" evidence="2">
    <location>
        <position position="1"/>
    </location>
</feature>
<sequence>LKLIHLNNLVHRDLHLGNILQDDKNTYISDFGLCRPANEMNDQNIYGVLPYIAPEVLRRKPYTEKSDIYSLGIIINTLISGKKPFKDRLYDRFLMIEICRDGKRPEIRAEIPLILKDLIQKCWDEIPENRPTIEEIIDVLTSEELFYKLLNLRLDLAALPSSSSDTKRLLDVPDSSELEPMPTTQIATGTAIYSNIHIIAYCLFNLLKIYLNLYSYLYLDVVDS</sequence>
<reference evidence="2 3" key="2">
    <citation type="submission" date="2017-10" db="EMBL/GenBank/DDBJ databases">
        <title>Extensive intraspecific genome diversity in a model arbuscular mycorrhizal fungus.</title>
        <authorList>
            <person name="Chen E.C.H."/>
            <person name="Morin E."/>
            <person name="Baudet D."/>
            <person name="Noel J."/>
            <person name="Ndikumana S."/>
            <person name="Charron P."/>
            <person name="St-Onge C."/>
            <person name="Giorgi J."/>
            <person name="Grigoriev I.V."/>
            <person name="Roux C."/>
            <person name="Martin F.M."/>
            <person name="Corradi N."/>
        </authorList>
    </citation>
    <scope>NUCLEOTIDE SEQUENCE [LARGE SCALE GENOMIC DNA]</scope>
    <source>
        <strain evidence="2 3">C2</strain>
    </source>
</reference>